<dbReference type="Gene3D" id="1.20.1050.10">
    <property type="match status" value="1"/>
</dbReference>
<dbReference type="GO" id="GO:0016740">
    <property type="term" value="F:transferase activity"/>
    <property type="evidence" value="ECO:0007669"/>
    <property type="project" value="UniProtKB-KW"/>
</dbReference>
<dbReference type="SUPFAM" id="SSF47616">
    <property type="entry name" value="GST C-terminal domain-like"/>
    <property type="match status" value="1"/>
</dbReference>
<dbReference type="InterPro" id="IPR036282">
    <property type="entry name" value="Glutathione-S-Trfase_C_sf"/>
</dbReference>
<evidence type="ECO:0000313" key="2">
    <source>
        <dbReference type="EMBL" id="KGT81824.1"/>
    </source>
</evidence>
<dbReference type="InterPro" id="IPR036249">
    <property type="entry name" value="Thioredoxin-like_sf"/>
</dbReference>
<accession>A0A0A3Y8D5</accession>
<name>A0A0A3Y8D5_BRAJP</name>
<dbReference type="Pfam" id="PF13410">
    <property type="entry name" value="GST_C_2"/>
    <property type="match status" value="1"/>
</dbReference>
<dbReference type="Pfam" id="PF13409">
    <property type="entry name" value="GST_N_2"/>
    <property type="match status" value="1"/>
</dbReference>
<dbReference type="EMBL" id="JRPN01000001">
    <property type="protein sequence ID" value="KGT81824.1"/>
    <property type="molecule type" value="Genomic_DNA"/>
</dbReference>
<dbReference type="AlphaFoldDB" id="A0A0A3Y8D5"/>
<dbReference type="PROSITE" id="PS50404">
    <property type="entry name" value="GST_NTER"/>
    <property type="match status" value="1"/>
</dbReference>
<reference evidence="2 3" key="1">
    <citation type="submission" date="2014-09" db="EMBL/GenBank/DDBJ databases">
        <title>Draft genome of Bradyrhizobium japonicum Is-34.</title>
        <authorList>
            <person name="Tsurumaru H."/>
            <person name="Yamakawa T."/>
            <person name="Hashimoto S."/>
            <person name="Okizaki K."/>
            <person name="Kanesaki Y."/>
            <person name="Yoshikawa H."/>
            <person name="Yajima S."/>
        </authorList>
    </citation>
    <scope>NUCLEOTIDE SEQUENCE [LARGE SCALE GENOMIC DNA]</scope>
    <source>
        <strain evidence="2 3">Is-34</strain>
    </source>
</reference>
<dbReference type="SUPFAM" id="SSF52833">
    <property type="entry name" value="Thioredoxin-like"/>
    <property type="match status" value="1"/>
</dbReference>
<dbReference type="InterPro" id="IPR004045">
    <property type="entry name" value="Glutathione_S-Trfase_N"/>
</dbReference>
<organism evidence="2 3">
    <name type="scientific">Bradyrhizobium japonicum</name>
    <dbReference type="NCBI Taxonomy" id="375"/>
    <lineage>
        <taxon>Bacteria</taxon>
        <taxon>Pseudomonadati</taxon>
        <taxon>Pseudomonadota</taxon>
        <taxon>Alphaproteobacteria</taxon>
        <taxon>Hyphomicrobiales</taxon>
        <taxon>Nitrobacteraceae</taxon>
        <taxon>Bradyrhizobium</taxon>
    </lineage>
</organism>
<evidence type="ECO:0000259" key="1">
    <source>
        <dbReference type="PROSITE" id="PS50404"/>
    </source>
</evidence>
<sequence length="200" mass="22348">MTLRISATSPYARKIRIAISVLKLDRQFEISMADTYDPNDEIRSQNPLGKVPTLLLEDGRALYDSLVILEYLNELAGGNAIIPSGDERIDVLHSHALASGLTDAALLQVYERRWRKPEMLSEPWLEHQAGKVARALDLLEATPIEWRDRPHIGAIALAAGLGFLDLRFDGNWRESRPKLVRWLEAFSSAVPAYAATAFKG</sequence>
<dbReference type="Gene3D" id="3.40.30.10">
    <property type="entry name" value="Glutaredoxin"/>
    <property type="match status" value="1"/>
</dbReference>
<evidence type="ECO:0000313" key="3">
    <source>
        <dbReference type="Proteomes" id="UP000030377"/>
    </source>
</evidence>
<dbReference type="CDD" id="cd03205">
    <property type="entry name" value="GST_C_6"/>
    <property type="match status" value="1"/>
</dbReference>
<comment type="caution">
    <text evidence="2">The sequence shown here is derived from an EMBL/GenBank/DDBJ whole genome shotgun (WGS) entry which is preliminary data.</text>
</comment>
<dbReference type="Proteomes" id="UP000030377">
    <property type="component" value="Unassembled WGS sequence"/>
</dbReference>
<feature type="domain" description="GST N-terminal" evidence="1">
    <location>
        <begin position="1"/>
        <end position="80"/>
    </location>
</feature>
<keyword evidence="2" id="KW-0808">Transferase</keyword>
<gene>
    <name evidence="2" type="ORF">MA20_03010</name>
</gene>
<protein>
    <submittedName>
        <fullName evidence="2">Glutathione S-transferase</fullName>
    </submittedName>
</protein>
<proteinExistence type="predicted"/>